<proteinExistence type="predicted"/>
<evidence type="ECO:0000313" key="1">
    <source>
        <dbReference type="EMBL" id="KKS57264.1"/>
    </source>
</evidence>
<protein>
    <recommendedName>
        <fullName evidence="3">Quinate/shikimate 5-dehydrogenase/glutamyl-tRNA reductase domain-containing protein</fullName>
    </recommendedName>
</protein>
<dbReference type="AlphaFoldDB" id="A0A0G1A8L3"/>
<sequence length="360" mass="39294">METAPVTKRFVVFLSQLREEPHNTDIQLAQMTMKMKEQAERDGFFWWSPKTEILGVDFQILLIDRRPLQFLRYREESLDLIKRAMRAAKKVGATDIGLGSLVASVSHSGQDLVEEADQLGLRLDHGDDMSMALAYSAAKKLGNLGLPLQRVCLGIVGAAGLMGAGFARLMASEVNSMVLVVRDPEDPKVTGLVDDLQRINQLLLVTISKDFTALRQGGCELIFTAHSSPESRILPEHVTPAAFVLDACIPPAVREEDFLGWPVSILPVGCGVLPKAIAPRGIGVDLGMGQDENNGRTTYGCMLGCILSASVLSTKHNIKSIDPPVSQYLLKQGALNGIAHQPFPQSEMAIAEKLRTLYIH</sequence>
<comment type="caution">
    <text evidence="1">The sequence shown here is derived from an EMBL/GenBank/DDBJ whole genome shotgun (WGS) entry which is preliminary data.</text>
</comment>
<dbReference type="EMBL" id="LCDO01000002">
    <property type="protein sequence ID" value="KKS57264.1"/>
    <property type="molecule type" value="Genomic_DNA"/>
</dbReference>
<dbReference type="Proteomes" id="UP000034837">
    <property type="component" value="Unassembled WGS sequence"/>
</dbReference>
<organism evidence="1 2">
    <name type="scientific">Candidatus Magasanikbacteria bacterium GW2011_GWA2_42_32</name>
    <dbReference type="NCBI Taxonomy" id="1619039"/>
    <lineage>
        <taxon>Bacteria</taxon>
        <taxon>Candidatus Magasanikiibacteriota</taxon>
    </lineage>
</organism>
<name>A0A0G1A8L3_9BACT</name>
<accession>A0A0G1A8L3</accession>
<evidence type="ECO:0008006" key="3">
    <source>
        <dbReference type="Google" id="ProtNLM"/>
    </source>
</evidence>
<gene>
    <name evidence="1" type="ORF">UV20_C0002G0053</name>
</gene>
<reference evidence="1 2" key="1">
    <citation type="journal article" date="2015" name="Nature">
        <title>rRNA introns, odd ribosomes, and small enigmatic genomes across a large radiation of phyla.</title>
        <authorList>
            <person name="Brown C.T."/>
            <person name="Hug L.A."/>
            <person name="Thomas B.C."/>
            <person name="Sharon I."/>
            <person name="Castelle C.J."/>
            <person name="Singh A."/>
            <person name="Wilkins M.J."/>
            <person name="Williams K.H."/>
            <person name="Banfield J.F."/>
        </authorList>
    </citation>
    <scope>NUCLEOTIDE SEQUENCE [LARGE SCALE GENOMIC DNA]</scope>
</reference>
<evidence type="ECO:0000313" key="2">
    <source>
        <dbReference type="Proteomes" id="UP000034837"/>
    </source>
</evidence>